<accession>A0A131XHW7</accession>
<proteinExistence type="evidence at transcript level"/>
<dbReference type="InterPro" id="IPR012674">
    <property type="entry name" value="Calycin"/>
</dbReference>
<dbReference type="Gene3D" id="2.40.128.20">
    <property type="match status" value="1"/>
</dbReference>
<name>A0A131XHW7_9ACAR</name>
<reference evidence="1" key="1">
    <citation type="journal article" date="2017" name="Ticks Tick Borne Dis.">
        <title>An insight into the sialome of Hyalomma excavatum.</title>
        <authorList>
            <person name="Ribeiro J.M."/>
            <person name="Slovak M."/>
            <person name="Francischetti I.M."/>
        </authorList>
    </citation>
    <scope>NUCLEOTIDE SEQUENCE</scope>
    <source>
        <strain evidence="1">Samish</strain>
        <tissue evidence="1">Salivary glands</tissue>
    </source>
</reference>
<sequence>MKYTIVEAHLMKAIVIIATTITLYLNVNAEASGDNTGGTGPANVLRIVDVFNRSEVLWQYWKNYTDDSDATTEYDGLDLSTLDLTRECTFIKTYNITSTDVNFWWNTLVINELSRSHYYGVFFAENADKLGSMNVTDISEGEKDPFEVMKLVFYNGLCSVFFVASLEENGDAGCELYLPNSRIAEGPTEECIQYFDKYCMSKTQVYESTCPDKVEVGEEELKKIMNKKDR</sequence>
<dbReference type="AlphaFoldDB" id="A0A131XHW7"/>
<evidence type="ECO:0000313" key="1">
    <source>
        <dbReference type="EMBL" id="JAP65952.1"/>
    </source>
</evidence>
<protein>
    <submittedName>
        <fullName evidence="1">Putative group v salivary lipocalin lipocalin</fullName>
    </submittedName>
</protein>
<dbReference type="SUPFAM" id="SSF50814">
    <property type="entry name" value="Lipocalins"/>
    <property type="match status" value="1"/>
</dbReference>
<organism evidence="1">
    <name type="scientific">Hyalomma excavatum</name>
    <dbReference type="NCBI Taxonomy" id="257692"/>
    <lineage>
        <taxon>Eukaryota</taxon>
        <taxon>Metazoa</taxon>
        <taxon>Ecdysozoa</taxon>
        <taxon>Arthropoda</taxon>
        <taxon>Chelicerata</taxon>
        <taxon>Arachnida</taxon>
        <taxon>Acari</taxon>
        <taxon>Parasitiformes</taxon>
        <taxon>Ixodida</taxon>
        <taxon>Ixodoidea</taxon>
        <taxon>Ixodidae</taxon>
        <taxon>Hyalomminae</taxon>
        <taxon>Hyalomma</taxon>
    </lineage>
</organism>
<dbReference type="EMBL" id="GEFH01002629">
    <property type="protein sequence ID" value="JAP65952.1"/>
    <property type="molecule type" value="mRNA"/>
</dbReference>